<name>A0AAD3S7P2_NEPGR</name>
<keyword evidence="1" id="KW-1133">Transmembrane helix</keyword>
<evidence type="ECO:0000313" key="3">
    <source>
        <dbReference type="Proteomes" id="UP001279734"/>
    </source>
</evidence>
<dbReference type="Proteomes" id="UP001279734">
    <property type="component" value="Unassembled WGS sequence"/>
</dbReference>
<protein>
    <submittedName>
        <fullName evidence="2">Uncharacterized protein</fullName>
    </submittedName>
</protein>
<dbReference type="AlphaFoldDB" id="A0AAD3S7P2"/>
<evidence type="ECO:0000313" key="2">
    <source>
        <dbReference type="EMBL" id="GMH06048.1"/>
    </source>
</evidence>
<proteinExistence type="predicted"/>
<accession>A0AAD3S7P2</accession>
<keyword evidence="1" id="KW-0812">Transmembrane</keyword>
<organism evidence="2 3">
    <name type="scientific">Nepenthes gracilis</name>
    <name type="common">Slender pitcher plant</name>
    <dbReference type="NCBI Taxonomy" id="150966"/>
    <lineage>
        <taxon>Eukaryota</taxon>
        <taxon>Viridiplantae</taxon>
        <taxon>Streptophyta</taxon>
        <taxon>Embryophyta</taxon>
        <taxon>Tracheophyta</taxon>
        <taxon>Spermatophyta</taxon>
        <taxon>Magnoliopsida</taxon>
        <taxon>eudicotyledons</taxon>
        <taxon>Gunneridae</taxon>
        <taxon>Pentapetalae</taxon>
        <taxon>Caryophyllales</taxon>
        <taxon>Nepenthaceae</taxon>
        <taxon>Nepenthes</taxon>
    </lineage>
</organism>
<keyword evidence="3" id="KW-1185">Reference proteome</keyword>
<reference evidence="2" key="1">
    <citation type="submission" date="2023-05" db="EMBL/GenBank/DDBJ databases">
        <title>Nepenthes gracilis genome sequencing.</title>
        <authorList>
            <person name="Fukushima K."/>
        </authorList>
    </citation>
    <scope>NUCLEOTIDE SEQUENCE</scope>
    <source>
        <strain evidence="2">SING2019-196</strain>
    </source>
</reference>
<dbReference type="EMBL" id="BSYO01000006">
    <property type="protein sequence ID" value="GMH06048.1"/>
    <property type="molecule type" value="Genomic_DNA"/>
</dbReference>
<comment type="caution">
    <text evidence="2">The sequence shown here is derived from an EMBL/GenBank/DDBJ whole genome shotgun (WGS) entry which is preliminary data.</text>
</comment>
<keyword evidence="1" id="KW-0472">Membrane</keyword>
<gene>
    <name evidence="2" type="ORF">Nepgr_007888</name>
</gene>
<sequence>MDGDLPSWSPTMVALMPELASCVVHFVVQLGFVKLIADKAAGSSCLILLVSMLKLYDAAAVGHVLKQQGAGLLCFLLKSYQLIELQS</sequence>
<feature type="transmembrane region" description="Helical" evidence="1">
    <location>
        <begin position="12"/>
        <end position="33"/>
    </location>
</feature>
<evidence type="ECO:0000256" key="1">
    <source>
        <dbReference type="SAM" id="Phobius"/>
    </source>
</evidence>